<dbReference type="AlphaFoldDB" id="A0A410PV69"/>
<feature type="binding site" evidence="9">
    <location>
        <begin position="617"/>
        <end position="624"/>
    </location>
    <ligand>
        <name>ATP</name>
        <dbReference type="ChEBI" id="CHEBI:30616"/>
    </ligand>
</feature>
<dbReference type="InterPro" id="IPR016151">
    <property type="entry name" value="DNA_mismatch_repair_MutS_N"/>
</dbReference>
<dbReference type="SUPFAM" id="SSF48334">
    <property type="entry name" value="DNA repair protein MutS, domain III"/>
    <property type="match status" value="1"/>
</dbReference>
<dbReference type="Pfam" id="PF05188">
    <property type="entry name" value="MutS_II"/>
    <property type="match status" value="1"/>
</dbReference>
<dbReference type="InterPro" id="IPR000432">
    <property type="entry name" value="DNA_mismatch_repair_MutS_C"/>
</dbReference>
<dbReference type="Pfam" id="PF01624">
    <property type="entry name" value="MutS_I"/>
    <property type="match status" value="1"/>
</dbReference>
<evidence type="ECO:0000256" key="3">
    <source>
        <dbReference type="ARBA" id="ARBA00022741"/>
    </source>
</evidence>
<dbReference type="SMART" id="SM00533">
    <property type="entry name" value="MUTSd"/>
    <property type="match status" value="1"/>
</dbReference>
<dbReference type="SUPFAM" id="SSF53150">
    <property type="entry name" value="DNA repair protein MutS, domain II"/>
    <property type="match status" value="1"/>
</dbReference>
<evidence type="ECO:0000256" key="9">
    <source>
        <dbReference type="HAMAP-Rule" id="MF_00096"/>
    </source>
</evidence>
<feature type="domain" description="DNA mismatch repair proteins mutS family" evidence="11">
    <location>
        <begin position="691"/>
        <end position="707"/>
    </location>
</feature>
<dbReference type="InterPro" id="IPR007696">
    <property type="entry name" value="DNA_mismatch_repair_MutS_core"/>
</dbReference>
<keyword evidence="7 9" id="KW-0234">DNA repair</keyword>
<dbReference type="InterPro" id="IPR027417">
    <property type="entry name" value="P-loop_NTPase"/>
</dbReference>
<sequence>MMQQYMEIKQNHQDCILFFRLGDFYEMFFEDAITASREMEITLTGKNCGQEERAPMCGVPFHSADTYIAKLVEKGYKVAICEQVEDPATAKGIVKREVIQIITPGTIVNQTMLNEKENNYLASIYLNEDGAGISYCDISTGELYTTNIDGAGRIEILLNELVKIKAREVLINESAESIVSIEEMKKNTDAYFTPLSESYHNIITANDVILKQFQTKSLTGLGLENSEAARLSLGALLSYLFETRKHNLSHITQVTVYDIGSHMSLDKATLRNLEITETLYEKRVQGSLLGVLDKTHTAMGSRKMKQWLREPLNHSSQINERLDAVEVLSDEIIIRNNIKECLKKVYDLERLAGRIACGNANGKDLIALRNSLFILPELKAELYSVENALFSRLNDEIDGSLMEVHDLIEQAIMEEPPFTVKEGGLIKSGFSKELDDLRFSIKDGQAWIAELEGKERERTGIKNLKVRFNKVFGYYIEITKSNLDMAPENYIRKQTLVNCERFITPELKEMESLVLNAESKINQMEYEIFSDTRNKIQEYIGIIQKASSAIASIDVLTSFAHVSSSLGYVKPEVNESGNLVITKGRHPVIEQTIKDGIFVSNDVYVNDKDSSMLLITGPNMAGKSTYMRQTALIVLMAQAGCFVPCESASIGVVDRIYTRIGASDNLAQGQSTFFVEMSELAYILNTATSKSLIILDEIGRGTSTYDGLSIAWAVVEYLCNEKNKIRTLFATHYHELTALEELVPGVRNLNVDVAEENGNIVFLHKIVAGSASKSYGIHVAKIAGVPKKVLEAAENKLAGLESGQFEQEGVLDFGRNGLTEESGDTQDFAESSKHIKKEDASQGEQLSLFSFAPNPVIERLKSIDLMKLAPWEALKILGELQEAAND</sequence>
<dbReference type="InterPro" id="IPR007860">
    <property type="entry name" value="DNA_mmatch_repair_MutS_con_dom"/>
</dbReference>
<comment type="function">
    <text evidence="8 9">This protein is involved in the repair of mismatches in DNA. It is possible that it carries out the mismatch recognition step. This protein has a weak ATPase activity.</text>
</comment>
<evidence type="ECO:0000256" key="7">
    <source>
        <dbReference type="ARBA" id="ARBA00023204"/>
    </source>
</evidence>
<dbReference type="PIRSF" id="PIRSF037677">
    <property type="entry name" value="DNA_mis_repair_Msh6"/>
    <property type="match status" value="1"/>
</dbReference>
<dbReference type="FunFam" id="3.40.50.300:FF:000870">
    <property type="entry name" value="MutS protein homolog 4"/>
    <property type="match status" value="1"/>
</dbReference>
<organism evidence="12 13">
    <name type="scientific">Aminipila luticellarii</name>
    <dbReference type="NCBI Taxonomy" id="2507160"/>
    <lineage>
        <taxon>Bacteria</taxon>
        <taxon>Bacillati</taxon>
        <taxon>Bacillota</taxon>
        <taxon>Clostridia</taxon>
        <taxon>Peptostreptococcales</taxon>
        <taxon>Anaerovoracaceae</taxon>
        <taxon>Aminipila</taxon>
    </lineage>
</organism>
<protein>
    <recommendedName>
        <fullName evidence="2 9">DNA mismatch repair protein MutS</fullName>
    </recommendedName>
</protein>
<evidence type="ECO:0000256" key="8">
    <source>
        <dbReference type="ARBA" id="ARBA00024647"/>
    </source>
</evidence>
<dbReference type="PROSITE" id="PS00486">
    <property type="entry name" value="DNA_MISMATCH_REPAIR_2"/>
    <property type="match status" value="1"/>
</dbReference>
<gene>
    <name evidence="9 12" type="primary">mutS</name>
    <name evidence="12" type="ORF">EQM06_06150</name>
</gene>
<dbReference type="CDD" id="cd03284">
    <property type="entry name" value="ABC_MutS1"/>
    <property type="match status" value="1"/>
</dbReference>
<dbReference type="Gene3D" id="3.40.1170.10">
    <property type="entry name" value="DNA repair protein MutS, domain I"/>
    <property type="match status" value="1"/>
</dbReference>
<evidence type="ECO:0000259" key="11">
    <source>
        <dbReference type="PROSITE" id="PS00486"/>
    </source>
</evidence>
<dbReference type="OrthoDB" id="9802448at2"/>
<dbReference type="Gene3D" id="3.30.420.110">
    <property type="entry name" value="MutS, connector domain"/>
    <property type="match status" value="1"/>
</dbReference>
<dbReference type="InterPro" id="IPR005748">
    <property type="entry name" value="DNA_mismatch_repair_MutS"/>
</dbReference>
<dbReference type="KEGG" id="amij:EQM06_06150"/>
<dbReference type="SMART" id="SM00534">
    <property type="entry name" value="MUTSac"/>
    <property type="match status" value="1"/>
</dbReference>
<dbReference type="InterPro" id="IPR007861">
    <property type="entry name" value="DNA_mismatch_repair_MutS_clamp"/>
</dbReference>
<reference evidence="12 13" key="1">
    <citation type="submission" date="2019-01" db="EMBL/GenBank/DDBJ databases">
        <title>Draft genomes of a novel of Aminipila strains.</title>
        <authorList>
            <person name="Ma S."/>
        </authorList>
    </citation>
    <scope>NUCLEOTIDE SEQUENCE [LARGE SCALE GENOMIC DNA]</scope>
    <source>
        <strain evidence="13">JN-39</strain>
    </source>
</reference>
<dbReference type="Pfam" id="PF05192">
    <property type="entry name" value="MutS_III"/>
    <property type="match status" value="1"/>
</dbReference>
<evidence type="ECO:0000313" key="13">
    <source>
        <dbReference type="Proteomes" id="UP000287601"/>
    </source>
</evidence>
<evidence type="ECO:0000256" key="10">
    <source>
        <dbReference type="RuleBase" id="RU003756"/>
    </source>
</evidence>
<dbReference type="Pfam" id="PF00488">
    <property type="entry name" value="MutS_V"/>
    <property type="match status" value="1"/>
</dbReference>
<dbReference type="PANTHER" id="PTHR11361">
    <property type="entry name" value="DNA MISMATCH REPAIR PROTEIN MUTS FAMILY MEMBER"/>
    <property type="match status" value="1"/>
</dbReference>
<dbReference type="FunFam" id="1.10.1420.10:FF:000001">
    <property type="entry name" value="DNA mismatch repair protein MutS"/>
    <property type="match status" value="1"/>
</dbReference>
<evidence type="ECO:0000256" key="4">
    <source>
        <dbReference type="ARBA" id="ARBA00022763"/>
    </source>
</evidence>
<dbReference type="InterPro" id="IPR017261">
    <property type="entry name" value="DNA_mismatch_repair_MutS/MSH"/>
</dbReference>
<dbReference type="Proteomes" id="UP000287601">
    <property type="component" value="Chromosome"/>
</dbReference>
<dbReference type="GO" id="GO:0030983">
    <property type="term" value="F:mismatched DNA binding"/>
    <property type="evidence" value="ECO:0007669"/>
    <property type="project" value="InterPro"/>
</dbReference>
<keyword evidence="4 9" id="KW-0227">DNA damage</keyword>
<name>A0A410PV69_9FIRM</name>
<keyword evidence="5 9" id="KW-0067">ATP-binding</keyword>
<dbReference type="Gene3D" id="1.10.1420.10">
    <property type="match status" value="2"/>
</dbReference>
<dbReference type="Gene3D" id="3.40.50.300">
    <property type="entry name" value="P-loop containing nucleotide triphosphate hydrolases"/>
    <property type="match status" value="1"/>
</dbReference>
<dbReference type="NCBIfam" id="TIGR01070">
    <property type="entry name" value="mutS1"/>
    <property type="match status" value="1"/>
</dbReference>
<evidence type="ECO:0000256" key="5">
    <source>
        <dbReference type="ARBA" id="ARBA00022840"/>
    </source>
</evidence>
<dbReference type="GO" id="GO:0003684">
    <property type="term" value="F:damaged DNA binding"/>
    <property type="evidence" value="ECO:0007669"/>
    <property type="project" value="UniProtKB-UniRule"/>
</dbReference>
<dbReference type="PANTHER" id="PTHR11361:SF34">
    <property type="entry name" value="DNA MISMATCH REPAIR PROTEIN MSH1, MITOCHONDRIAL"/>
    <property type="match status" value="1"/>
</dbReference>
<evidence type="ECO:0000256" key="6">
    <source>
        <dbReference type="ARBA" id="ARBA00023125"/>
    </source>
</evidence>
<dbReference type="Pfam" id="PF05190">
    <property type="entry name" value="MutS_IV"/>
    <property type="match status" value="1"/>
</dbReference>
<dbReference type="NCBIfam" id="NF003810">
    <property type="entry name" value="PRK05399.1"/>
    <property type="match status" value="1"/>
</dbReference>
<dbReference type="InterPro" id="IPR036187">
    <property type="entry name" value="DNA_mismatch_repair_MutS_sf"/>
</dbReference>
<accession>A0A410PV69</accession>
<dbReference type="EMBL" id="CP035281">
    <property type="protein sequence ID" value="QAT42849.1"/>
    <property type="molecule type" value="Genomic_DNA"/>
</dbReference>
<proteinExistence type="inferred from homology"/>
<dbReference type="GO" id="GO:0005829">
    <property type="term" value="C:cytosol"/>
    <property type="evidence" value="ECO:0007669"/>
    <property type="project" value="TreeGrafter"/>
</dbReference>
<keyword evidence="6 9" id="KW-0238">DNA-binding</keyword>
<dbReference type="GO" id="GO:0005524">
    <property type="term" value="F:ATP binding"/>
    <property type="evidence" value="ECO:0007669"/>
    <property type="project" value="UniProtKB-UniRule"/>
</dbReference>
<dbReference type="InterPro" id="IPR007695">
    <property type="entry name" value="DNA_mismatch_repair_MutS-lik_N"/>
</dbReference>
<dbReference type="FunFam" id="3.40.1170.10:FF:000001">
    <property type="entry name" value="DNA mismatch repair protein MutS"/>
    <property type="match status" value="1"/>
</dbReference>
<keyword evidence="13" id="KW-1185">Reference proteome</keyword>
<dbReference type="GO" id="GO:0140664">
    <property type="term" value="F:ATP-dependent DNA damage sensor activity"/>
    <property type="evidence" value="ECO:0007669"/>
    <property type="project" value="InterPro"/>
</dbReference>
<evidence type="ECO:0000313" key="12">
    <source>
        <dbReference type="EMBL" id="QAT42849.1"/>
    </source>
</evidence>
<comment type="similarity">
    <text evidence="1 9 10">Belongs to the DNA mismatch repair MutS family.</text>
</comment>
<dbReference type="InterPro" id="IPR045076">
    <property type="entry name" value="MutS"/>
</dbReference>
<dbReference type="InterPro" id="IPR036678">
    <property type="entry name" value="MutS_con_dom_sf"/>
</dbReference>
<dbReference type="GO" id="GO:0006298">
    <property type="term" value="P:mismatch repair"/>
    <property type="evidence" value="ECO:0007669"/>
    <property type="project" value="UniProtKB-UniRule"/>
</dbReference>
<keyword evidence="3 9" id="KW-0547">Nucleotide-binding</keyword>
<dbReference type="SUPFAM" id="SSF55271">
    <property type="entry name" value="DNA repair protein MutS, domain I"/>
    <property type="match status" value="1"/>
</dbReference>
<evidence type="ECO:0000256" key="2">
    <source>
        <dbReference type="ARBA" id="ARBA00021982"/>
    </source>
</evidence>
<dbReference type="SUPFAM" id="SSF52540">
    <property type="entry name" value="P-loop containing nucleoside triphosphate hydrolases"/>
    <property type="match status" value="1"/>
</dbReference>
<dbReference type="HAMAP" id="MF_00096">
    <property type="entry name" value="MutS"/>
    <property type="match status" value="1"/>
</dbReference>
<evidence type="ECO:0000256" key="1">
    <source>
        <dbReference type="ARBA" id="ARBA00006271"/>
    </source>
</evidence>